<dbReference type="CDD" id="cd11386">
    <property type="entry name" value="MCP_signal"/>
    <property type="match status" value="1"/>
</dbReference>
<dbReference type="Pfam" id="PF00015">
    <property type="entry name" value="MCPsignal"/>
    <property type="match status" value="1"/>
</dbReference>
<dbReference type="Gene3D" id="1.10.287.950">
    <property type="entry name" value="Methyl-accepting chemotaxis protein"/>
    <property type="match status" value="1"/>
</dbReference>
<dbReference type="Pfam" id="PF00672">
    <property type="entry name" value="HAMP"/>
    <property type="match status" value="1"/>
</dbReference>
<dbReference type="SMART" id="SM00283">
    <property type="entry name" value="MA"/>
    <property type="match status" value="1"/>
</dbReference>
<comment type="subcellular location">
    <subcellularLocation>
        <location evidence="1">Cell membrane</location>
    </subcellularLocation>
</comment>
<feature type="domain" description="Methyl-accepting transducer" evidence="8">
    <location>
        <begin position="378"/>
        <end position="614"/>
    </location>
</feature>
<evidence type="ECO:0000259" key="9">
    <source>
        <dbReference type="PROSITE" id="PS50885"/>
    </source>
</evidence>
<dbReference type="AlphaFoldDB" id="A0A3S0R8M6"/>
<evidence type="ECO:0000256" key="7">
    <source>
        <dbReference type="SAM" id="Phobius"/>
    </source>
</evidence>
<dbReference type="SMART" id="SM00304">
    <property type="entry name" value="HAMP"/>
    <property type="match status" value="1"/>
</dbReference>
<feature type="domain" description="HAMP" evidence="9">
    <location>
        <begin position="305"/>
        <end position="359"/>
    </location>
</feature>
<comment type="caution">
    <text evidence="10">The sequence shown here is derived from an EMBL/GenBank/DDBJ whole genome shotgun (WGS) entry which is preliminary data.</text>
</comment>
<dbReference type="PANTHER" id="PTHR32089">
    <property type="entry name" value="METHYL-ACCEPTING CHEMOTAXIS PROTEIN MCPB"/>
    <property type="match status" value="1"/>
</dbReference>
<gene>
    <name evidence="10" type="ORF">EK386_00120</name>
</gene>
<dbReference type="PROSITE" id="PS50111">
    <property type="entry name" value="CHEMOTAXIS_TRANSDUC_2"/>
    <property type="match status" value="1"/>
</dbReference>
<keyword evidence="2" id="KW-1003">Cell membrane</keyword>
<feature type="transmembrane region" description="Helical" evidence="7">
    <location>
        <begin position="277"/>
        <end position="300"/>
    </location>
</feature>
<protein>
    <submittedName>
        <fullName evidence="10">Methyl-accepting chemotaxis protein</fullName>
    </submittedName>
</protein>
<dbReference type="SUPFAM" id="SSF58104">
    <property type="entry name" value="Methyl-accepting chemotaxis protein (MCP) signaling domain"/>
    <property type="match status" value="1"/>
</dbReference>
<accession>A0A3S0R8M6</accession>
<keyword evidence="11" id="KW-1185">Reference proteome</keyword>
<dbReference type="Gene3D" id="6.10.340.10">
    <property type="match status" value="1"/>
</dbReference>
<dbReference type="Proteomes" id="UP000287910">
    <property type="component" value="Unassembled WGS sequence"/>
</dbReference>
<sequence length="664" mass="72391">MFKTIKWKMMLPILVAVILIIGGFATYIYVSTSKSVQEQGDSLVQSITLGLEGAILSRDVSEQIMEQEMIAESVLISWILANGGTHEDLKALAERGGIDEIWSTDSEGNTTLTSIAPEVEFNFGSDPNGQAYEYMKLITGEADTIVQAAQTRDIDDLFYKFVGVSSWNPETPQIIQVGRNGQKLLDLEAQIGKEYYMNQLNSHLDETVLYAAVVDEKANIVASTSEQSLEDIGFATSAFSSSKLSKFSGEFDGKMVMNYVQPLSNGTFLAISISNEVLSSITIGTIVAAILAVIIIMLIINWTISQQIKRISTVRDALQEISEGEADLTKRINLESSDEIGQLVIASNGMMDNFQSIMQELKTKAEVIHDATKGIQQITNQTNKAAQQIKNESTNVVNDAITQYQSTEDCANAMEELAKGIQNITSSIMEIAHFSNQTEQNAIGGQQTIDNLLEQLSNLHDKTLHSVESSKSLVKLSNRIGEFTAVITGISDQTNLLALNASIEAARAGEFGKGFAVVAEEVRKLAEESRIAADHISSVVIDVQRETEGIVHAISKTSDVLDDGRNIANRAQKTFSEITQGIKVIAQQVDNVSAASEEMAASTEEITASLEGVALVSENSSKLAQSMAHHSERQLSQMEEMSHSVESLYDISNELQQTTGKYNI</sequence>
<dbReference type="RefSeq" id="WP_126656980.1">
    <property type="nucleotide sequence ID" value="NZ_RYYR01000001.1"/>
</dbReference>
<dbReference type="PANTHER" id="PTHR32089:SF112">
    <property type="entry name" value="LYSOZYME-LIKE PROTEIN-RELATED"/>
    <property type="match status" value="1"/>
</dbReference>
<proteinExistence type="inferred from homology"/>
<keyword evidence="7" id="KW-1133">Transmembrane helix</keyword>
<evidence type="ECO:0000256" key="5">
    <source>
        <dbReference type="ARBA" id="ARBA00029447"/>
    </source>
</evidence>
<evidence type="ECO:0000313" key="10">
    <source>
        <dbReference type="EMBL" id="RUL56864.1"/>
    </source>
</evidence>
<dbReference type="GO" id="GO:0005886">
    <property type="term" value="C:plasma membrane"/>
    <property type="evidence" value="ECO:0007669"/>
    <property type="project" value="UniProtKB-SubCell"/>
</dbReference>
<evidence type="ECO:0000313" key="11">
    <source>
        <dbReference type="Proteomes" id="UP000287910"/>
    </source>
</evidence>
<dbReference type="GO" id="GO:0007165">
    <property type="term" value="P:signal transduction"/>
    <property type="evidence" value="ECO:0007669"/>
    <property type="project" value="UniProtKB-KW"/>
</dbReference>
<keyword evidence="3 7" id="KW-0472">Membrane</keyword>
<evidence type="ECO:0000256" key="2">
    <source>
        <dbReference type="ARBA" id="ARBA00022475"/>
    </source>
</evidence>
<evidence type="ECO:0000256" key="4">
    <source>
        <dbReference type="ARBA" id="ARBA00023224"/>
    </source>
</evidence>
<organism evidence="10 11">
    <name type="scientific">Lysinibacillus antri</name>
    <dbReference type="NCBI Taxonomy" id="2498145"/>
    <lineage>
        <taxon>Bacteria</taxon>
        <taxon>Bacillati</taxon>
        <taxon>Bacillota</taxon>
        <taxon>Bacilli</taxon>
        <taxon>Bacillales</taxon>
        <taxon>Bacillaceae</taxon>
        <taxon>Lysinibacillus</taxon>
    </lineage>
</organism>
<comment type="similarity">
    <text evidence="5">Belongs to the methyl-accepting chemotaxis (MCP) protein family.</text>
</comment>
<dbReference type="EMBL" id="RYYR01000001">
    <property type="protein sequence ID" value="RUL56864.1"/>
    <property type="molecule type" value="Genomic_DNA"/>
</dbReference>
<reference evidence="10 11" key="1">
    <citation type="submission" date="2018-12" db="EMBL/GenBank/DDBJ databases">
        <title>Lysinibacillus antri sp. nov., isolated from a cave soil.</title>
        <authorList>
            <person name="Narsing Rao M.P."/>
            <person name="Zhang H."/>
            <person name="Dong Z.-Y."/>
            <person name="Niu X.-K."/>
            <person name="Zhang K."/>
            <person name="Fang B.-Z."/>
            <person name="Kang Y.-Q."/>
            <person name="Xiao M."/>
            <person name="Li W.-J."/>
        </authorList>
    </citation>
    <scope>NUCLEOTIDE SEQUENCE [LARGE SCALE GENOMIC DNA]</scope>
    <source>
        <strain evidence="10 11">SYSU K30002</strain>
    </source>
</reference>
<dbReference type="InterPro" id="IPR003660">
    <property type="entry name" value="HAMP_dom"/>
</dbReference>
<evidence type="ECO:0000256" key="6">
    <source>
        <dbReference type="PROSITE-ProRule" id="PRU00284"/>
    </source>
</evidence>
<dbReference type="InterPro" id="IPR004089">
    <property type="entry name" value="MCPsignal_dom"/>
</dbReference>
<keyword evidence="4 6" id="KW-0807">Transducer</keyword>
<evidence type="ECO:0000256" key="1">
    <source>
        <dbReference type="ARBA" id="ARBA00004236"/>
    </source>
</evidence>
<evidence type="ECO:0000259" key="8">
    <source>
        <dbReference type="PROSITE" id="PS50111"/>
    </source>
</evidence>
<name>A0A3S0R8M6_9BACI</name>
<dbReference type="PROSITE" id="PS50885">
    <property type="entry name" value="HAMP"/>
    <property type="match status" value="1"/>
</dbReference>
<dbReference type="CDD" id="cd06225">
    <property type="entry name" value="HAMP"/>
    <property type="match status" value="1"/>
</dbReference>
<keyword evidence="7" id="KW-0812">Transmembrane</keyword>
<evidence type="ECO:0000256" key="3">
    <source>
        <dbReference type="ARBA" id="ARBA00023136"/>
    </source>
</evidence>